<proteinExistence type="predicted"/>
<evidence type="ECO:0000313" key="3">
    <source>
        <dbReference type="Proteomes" id="UP001328733"/>
    </source>
</evidence>
<protein>
    <submittedName>
        <fullName evidence="2">Ribbon-helix-helix protein, CopG family</fullName>
    </submittedName>
</protein>
<evidence type="ECO:0000313" key="2">
    <source>
        <dbReference type="EMBL" id="MEG3436125.1"/>
    </source>
</evidence>
<dbReference type="EMBL" id="JBAFSM010000004">
    <property type="protein sequence ID" value="MEG3436125.1"/>
    <property type="molecule type" value="Genomic_DNA"/>
</dbReference>
<dbReference type="AlphaFoldDB" id="A0AAW9QED2"/>
<feature type="region of interest" description="Disordered" evidence="1">
    <location>
        <begin position="88"/>
        <end position="114"/>
    </location>
</feature>
<dbReference type="RefSeq" id="WP_332863576.1">
    <property type="nucleotide sequence ID" value="NZ_JBAFSM010000004.1"/>
</dbReference>
<organism evidence="2 3">
    <name type="scientific">Pannus brasiliensis CCIBt3594</name>
    <dbReference type="NCBI Taxonomy" id="1427578"/>
    <lineage>
        <taxon>Bacteria</taxon>
        <taxon>Bacillati</taxon>
        <taxon>Cyanobacteriota</taxon>
        <taxon>Cyanophyceae</taxon>
        <taxon>Oscillatoriophycideae</taxon>
        <taxon>Chroococcales</taxon>
        <taxon>Microcystaceae</taxon>
        <taxon>Pannus</taxon>
    </lineage>
</organism>
<reference evidence="2 3" key="1">
    <citation type="submission" date="2024-01" db="EMBL/GenBank/DDBJ databases">
        <title>Genomic insights into the taxonomy and metabolism of the cyanobacterium Pannus brasiliensis CCIBt3594.</title>
        <authorList>
            <person name="Machado M."/>
            <person name="Botero N.B."/>
            <person name="Andreote A.P.D."/>
            <person name="Feitosa A.M.T."/>
            <person name="Popin R."/>
            <person name="Sivonen K."/>
            <person name="Fiore M.F."/>
        </authorList>
    </citation>
    <scope>NUCLEOTIDE SEQUENCE [LARGE SCALE GENOMIC DNA]</scope>
    <source>
        <strain evidence="2 3">CCIBt3594</strain>
    </source>
</reference>
<feature type="compositionally biased region" description="Acidic residues" evidence="1">
    <location>
        <begin position="94"/>
        <end position="108"/>
    </location>
</feature>
<keyword evidence="3" id="KW-1185">Reference proteome</keyword>
<sequence>MTGETARLETTLPRPWLDRLRAIARERGQSIEEVTRQAIAAYLGISPIEMEIATLRLEIGEISKLSTQIAALHARLSLLEGRALMRTPSTAVESGEEDDYEDEPDEILNDFLPG</sequence>
<dbReference type="GO" id="GO:0006355">
    <property type="term" value="P:regulation of DNA-templated transcription"/>
    <property type="evidence" value="ECO:0007669"/>
    <property type="project" value="InterPro"/>
</dbReference>
<dbReference type="Proteomes" id="UP001328733">
    <property type="component" value="Unassembled WGS sequence"/>
</dbReference>
<accession>A0AAW9QED2</accession>
<name>A0AAW9QED2_9CHRO</name>
<gene>
    <name evidence="2" type="ORF">V0288_03255</name>
</gene>
<evidence type="ECO:0000256" key="1">
    <source>
        <dbReference type="SAM" id="MobiDB-lite"/>
    </source>
</evidence>
<comment type="caution">
    <text evidence="2">The sequence shown here is derived from an EMBL/GenBank/DDBJ whole genome shotgun (WGS) entry which is preliminary data.</text>
</comment>